<dbReference type="InterPro" id="IPR004276">
    <property type="entry name" value="GlycoTrans_28_N"/>
</dbReference>
<dbReference type="Pfam" id="PF03033">
    <property type="entry name" value="Glyco_transf_28"/>
    <property type="match status" value="1"/>
</dbReference>
<keyword evidence="2" id="KW-1133">Transmembrane helix</keyword>
<dbReference type="FunFam" id="3.40.50.2000:FF:000009">
    <property type="entry name" value="Sterol 3-beta-glucosyltransferase UGT80A2"/>
    <property type="match status" value="1"/>
</dbReference>
<dbReference type="GO" id="GO:0005975">
    <property type="term" value="P:carbohydrate metabolic process"/>
    <property type="evidence" value="ECO:0007669"/>
    <property type="project" value="InterPro"/>
</dbReference>
<feature type="transmembrane region" description="Helical" evidence="2">
    <location>
        <begin position="640"/>
        <end position="665"/>
    </location>
</feature>
<keyword evidence="2" id="KW-0472">Membrane</keyword>
<dbReference type="PANTHER" id="PTHR48050:SF13">
    <property type="entry name" value="STEROL 3-BETA-GLUCOSYLTRANSFERASE UGT80A2"/>
    <property type="match status" value="1"/>
</dbReference>
<dbReference type="InterPro" id="IPR002213">
    <property type="entry name" value="UDP_glucos_trans"/>
</dbReference>
<keyword evidence="2" id="KW-0812">Transmembrane</keyword>
<dbReference type="OrthoDB" id="541972at2759"/>
<accession>A0A250X9B7</accession>
<dbReference type="InterPro" id="IPR010610">
    <property type="entry name" value="EryCIII-like_C"/>
</dbReference>
<evidence type="ECO:0000256" key="2">
    <source>
        <dbReference type="SAM" id="Phobius"/>
    </source>
</evidence>
<comment type="caution">
    <text evidence="5">The sequence shown here is derived from an EMBL/GenBank/DDBJ whole genome shotgun (WGS) entry which is preliminary data.</text>
</comment>
<keyword evidence="6" id="KW-1185">Reference proteome</keyword>
<dbReference type="InterPro" id="IPR050426">
    <property type="entry name" value="Glycosyltransferase_28"/>
</dbReference>
<dbReference type="CDD" id="cd03784">
    <property type="entry name" value="GT1_Gtf-like"/>
    <property type="match status" value="1"/>
</dbReference>
<protein>
    <submittedName>
        <fullName evidence="5">Uncharacterized protein</fullName>
    </submittedName>
</protein>
<gene>
    <name evidence="5" type="ORF">CEUSTIGMA_g7102.t1</name>
</gene>
<proteinExistence type="predicted"/>
<dbReference type="EMBL" id="BEGY01000044">
    <property type="protein sequence ID" value="GAX79661.1"/>
    <property type="molecule type" value="Genomic_DNA"/>
</dbReference>
<name>A0A250X9B7_9CHLO</name>
<feature type="domain" description="Erythromycin biosynthesis protein CIII-like C-terminal" evidence="4">
    <location>
        <begin position="441"/>
        <end position="549"/>
    </location>
</feature>
<dbReference type="Pfam" id="PF06722">
    <property type="entry name" value="EryCIII-like_C"/>
    <property type="match status" value="1"/>
</dbReference>
<reference evidence="5 6" key="1">
    <citation type="submission" date="2017-08" db="EMBL/GenBank/DDBJ databases">
        <title>Acidophilic green algal genome provides insights into adaptation to an acidic environment.</title>
        <authorList>
            <person name="Hirooka S."/>
            <person name="Hirose Y."/>
            <person name="Kanesaki Y."/>
            <person name="Higuchi S."/>
            <person name="Fujiwara T."/>
            <person name="Onuma R."/>
            <person name="Era A."/>
            <person name="Ohbayashi R."/>
            <person name="Uzuka A."/>
            <person name="Nozaki H."/>
            <person name="Yoshikawa H."/>
            <person name="Miyagishima S.Y."/>
        </authorList>
    </citation>
    <scope>NUCLEOTIDE SEQUENCE [LARGE SCALE GENOMIC DNA]</scope>
    <source>
        <strain evidence="5 6">NIES-2499</strain>
    </source>
</reference>
<dbReference type="Gene3D" id="3.40.50.2000">
    <property type="entry name" value="Glycogen Phosphorylase B"/>
    <property type="match status" value="2"/>
</dbReference>
<feature type="domain" description="Glycosyltransferase family 28 N-terminal" evidence="3">
    <location>
        <begin position="125"/>
        <end position="272"/>
    </location>
</feature>
<evidence type="ECO:0000313" key="5">
    <source>
        <dbReference type="EMBL" id="GAX79661.1"/>
    </source>
</evidence>
<dbReference type="GO" id="GO:0016906">
    <property type="term" value="F:sterol 3-beta-glucosyltransferase activity"/>
    <property type="evidence" value="ECO:0007669"/>
    <property type="project" value="UniProtKB-ARBA"/>
</dbReference>
<evidence type="ECO:0000256" key="1">
    <source>
        <dbReference type="ARBA" id="ARBA00022679"/>
    </source>
</evidence>
<organism evidence="5 6">
    <name type="scientific">Chlamydomonas eustigma</name>
    <dbReference type="NCBI Taxonomy" id="1157962"/>
    <lineage>
        <taxon>Eukaryota</taxon>
        <taxon>Viridiplantae</taxon>
        <taxon>Chlorophyta</taxon>
        <taxon>core chlorophytes</taxon>
        <taxon>Chlorophyceae</taxon>
        <taxon>CS clade</taxon>
        <taxon>Chlamydomonadales</taxon>
        <taxon>Chlamydomonadaceae</taxon>
        <taxon>Chlamydomonas</taxon>
    </lineage>
</organism>
<dbReference type="AlphaFoldDB" id="A0A250X9B7"/>
<sequence length="685" mass="75579">MIETGEPTSVALPGEAFLPTSIIKCQAESRETAAEFYPEAPLTSVWSYQEALPDGRIPLQFSEALQDADPEEVYAALQNYPDMLSAQQEQTESHEFECANFQMMPDRSRSIRHASVEGRLQPISILLLVVGTRGDIQPFIGIGLKLKEYGHRIRIASHKVYREFVTGFGLEFYPIGGDPKVMSEFVVKNRGILPGSLNNMSEALKQREQVRDIMFSTWDACVSPDPENPGVPFTADAIVANPPAYGHTHCAEKLNVPLHIVFTMPWTPTKSFPSPFARIRTDIGGNSTHATEMMNWLSYFAVEDVAWLGMSDMVKEFRDKFLQLKGFGPLHSSHAIYYSKIPITYIWSPSLVPRPPDWPTRCEVVGFVNVELTKLTQYTPPKDIQDFLDAGPPPVYIGFGSLVVGDPKKLTEYFVGACELTGLRAIIQKGWGGLGEGYGEGGKPIPEDILFIGVAPHDWLFRQCCAVVHHGGAGTTACGLYSGKPTFIVPFFGDQPFWGAACHSAGVGPQPVPIDELNTVRILEAFKILILPLYQKTAIKVQQQMLQEDGVQGTVDHLHQTIYGALFTSGRTFKWDSHELRPGPSNGIYQGITCDLGRSLIKDNKSEASPGLTGGASMVDYRCAELVHDVKEAVQTLLRAAIQAITALSILSVLYVLPLLSWAALSFMRLFKFQTNSSNSKSKKS</sequence>
<evidence type="ECO:0000259" key="3">
    <source>
        <dbReference type="Pfam" id="PF03033"/>
    </source>
</evidence>
<dbReference type="Proteomes" id="UP000232323">
    <property type="component" value="Unassembled WGS sequence"/>
</dbReference>
<keyword evidence="1" id="KW-0808">Transferase</keyword>
<dbReference type="PANTHER" id="PTHR48050">
    <property type="entry name" value="STEROL 3-BETA-GLUCOSYLTRANSFERASE"/>
    <property type="match status" value="1"/>
</dbReference>
<evidence type="ECO:0000259" key="4">
    <source>
        <dbReference type="Pfam" id="PF06722"/>
    </source>
</evidence>
<evidence type="ECO:0000313" key="6">
    <source>
        <dbReference type="Proteomes" id="UP000232323"/>
    </source>
</evidence>
<dbReference type="SUPFAM" id="SSF53756">
    <property type="entry name" value="UDP-Glycosyltransferase/glycogen phosphorylase"/>
    <property type="match status" value="1"/>
</dbReference>